<name>C6LDV3_9FIRM</name>
<dbReference type="eggNOG" id="ENOG50330DY">
    <property type="taxonomic scope" value="Bacteria"/>
</dbReference>
<dbReference type="STRING" id="168384.SAMN05660368_01120"/>
<comment type="caution">
    <text evidence="2">The sequence shown here is derived from an EMBL/GenBank/DDBJ whole genome shotgun (WGS) entry which is preliminary data.</text>
</comment>
<gene>
    <name evidence="2" type="ORF">BRYFOR_06802</name>
</gene>
<proteinExistence type="predicted"/>
<feature type="transmembrane region" description="Helical" evidence="1">
    <location>
        <begin position="66"/>
        <end position="84"/>
    </location>
</feature>
<protein>
    <submittedName>
        <fullName evidence="2">Uncharacterized protein</fullName>
    </submittedName>
</protein>
<keyword evidence="3" id="KW-1185">Reference proteome</keyword>
<sequence>MNPVIIFIEIIIMLLAFGFLVFGMLYISPLTFISDYPPEIQEVYYRTQRKEATKKKLTVAMKMKKLVALIAFMFLFAWMLHLAGAETFAEGLLLSYAYILCLFAWDTFFLDWVLFANIKRIRLPGTEHMEKEYHQKWFHVKVCLPMIPVFAAVGALSALLMIWIW</sequence>
<accession>C6LDV3</accession>
<feature type="transmembrane region" description="Helical" evidence="1">
    <location>
        <begin position="96"/>
        <end position="118"/>
    </location>
</feature>
<evidence type="ECO:0000313" key="3">
    <source>
        <dbReference type="Proteomes" id="UP000005561"/>
    </source>
</evidence>
<dbReference type="RefSeq" id="WP_006861595.1">
    <property type="nucleotide sequence ID" value="NZ_ACCL02000007.1"/>
</dbReference>
<keyword evidence="1" id="KW-0812">Transmembrane</keyword>
<keyword evidence="1" id="KW-1133">Transmembrane helix</keyword>
<organism evidence="2 3">
    <name type="scientific">Marvinbryantia formatexigens DSM 14469</name>
    <dbReference type="NCBI Taxonomy" id="478749"/>
    <lineage>
        <taxon>Bacteria</taxon>
        <taxon>Bacillati</taxon>
        <taxon>Bacillota</taxon>
        <taxon>Clostridia</taxon>
        <taxon>Lachnospirales</taxon>
        <taxon>Lachnospiraceae</taxon>
        <taxon>Marvinbryantia</taxon>
    </lineage>
</organism>
<evidence type="ECO:0000256" key="1">
    <source>
        <dbReference type="SAM" id="Phobius"/>
    </source>
</evidence>
<dbReference type="EMBL" id="ACCL02000007">
    <property type="protein sequence ID" value="EET61157.1"/>
    <property type="molecule type" value="Genomic_DNA"/>
</dbReference>
<evidence type="ECO:0000313" key="2">
    <source>
        <dbReference type="EMBL" id="EET61157.1"/>
    </source>
</evidence>
<keyword evidence="1" id="KW-0472">Membrane</keyword>
<dbReference type="OrthoDB" id="3192072at2"/>
<dbReference type="Proteomes" id="UP000005561">
    <property type="component" value="Unassembled WGS sequence"/>
</dbReference>
<dbReference type="AlphaFoldDB" id="C6LDV3"/>
<reference evidence="2" key="1">
    <citation type="submission" date="2009-07" db="EMBL/GenBank/DDBJ databases">
        <authorList>
            <person name="Weinstock G."/>
            <person name="Sodergren E."/>
            <person name="Clifton S."/>
            <person name="Fulton L."/>
            <person name="Fulton B."/>
            <person name="Courtney L."/>
            <person name="Fronick C."/>
            <person name="Harrison M."/>
            <person name="Strong C."/>
            <person name="Farmer C."/>
            <person name="Delahaunty K."/>
            <person name="Markovic C."/>
            <person name="Hall O."/>
            <person name="Minx P."/>
            <person name="Tomlinson C."/>
            <person name="Mitreva M."/>
            <person name="Nelson J."/>
            <person name="Hou S."/>
            <person name="Wollam A."/>
            <person name="Pepin K.H."/>
            <person name="Johnson M."/>
            <person name="Bhonagiri V."/>
            <person name="Nash W.E."/>
            <person name="Warren W."/>
            <person name="Chinwalla A."/>
            <person name="Mardis E.R."/>
            <person name="Wilson R.K."/>
        </authorList>
    </citation>
    <scope>NUCLEOTIDE SEQUENCE [LARGE SCALE GENOMIC DNA]</scope>
    <source>
        <strain evidence="2">DSM 14469</strain>
    </source>
</reference>
<feature type="transmembrane region" description="Helical" evidence="1">
    <location>
        <begin position="6"/>
        <end position="27"/>
    </location>
</feature>
<feature type="transmembrane region" description="Helical" evidence="1">
    <location>
        <begin position="138"/>
        <end position="164"/>
    </location>
</feature>